<comment type="subcellular location">
    <subcellularLocation>
        <location evidence="1">Cytoplasm</location>
    </subcellularLocation>
</comment>
<keyword evidence="13" id="KW-1185">Reference proteome</keyword>
<feature type="compositionally biased region" description="Basic and acidic residues" evidence="11">
    <location>
        <begin position="18"/>
        <end position="28"/>
    </location>
</feature>
<dbReference type="InterPro" id="IPR002481">
    <property type="entry name" value="FUR"/>
</dbReference>
<accession>A0ABP9SQU5</accession>
<keyword evidence="6" id="KW-0479">Metal-binding</keyword>
<dbReference type="PANTHER" id="PTHR33202:SF2">
    <property type="entry name" value="FERRIC UPTAKE REGULATION PROTEIN"/>
    <property type="match status" value="1"/>
</dbReference>
<evidence type="ECO:0000256" key="1">
    <source>
        <dbReference type="ARBA" id="ARBA00004496"/>
    </source>
</evidence>
<dbReference type="Gene3D" id="1.10.10.10">
    <property type="entry name" value="Winged helix-like DNA-binding domain superfamily/Winged helix DNA-binding domain"/>
    <property type="match status" value="1"/>
</dbReference>
<keyword evidence="4" id="KW-0963">Cytoplasm</keyword>
<evidence type="ECO:0000256" key="9">
    <source>
        <dbReference type="ARBA" id="ARBA00023125"/>
    </source>
</evidence>
<evidence type="ECO:0000256" key="3">
    <source>
        <dbReference type="ARBA" id="ARBA00011738"/>
    </source>
</evidence>
<comment type="subunit">
    <text evidence="3">Homodimer.</text>
</comment>
<feature type="region of interest" description="Disordered" evidence="11">
    <location>
        <begin position="1"/>
        <end position="28"/>
    </location>
</feature>
<comment type="caution">
    <text evidence="12">The sequence shown here is derived from an EMBL/GenBank/DDBJ whole genome shotgun (WGS) entry which is preliminary data.</text>
</comment>
<dbReference type="InterPro" id="IPR043135">
    <property type="entry name" value="Fur_C"/>
</dbReference>
<comment type="similarity">
    <text evidence="2">Belongs to the Fur family.</text>
</comment>
<dbReference type="PANTHER" id="PTHR33202">
    <property type="entry name" value="ZINC UPTAKE REGULATION PROTEIN"/>
    <property type="match status" value="1"/>
</dbReference>
<keyword evidence="10" id="KW-0804">Transcription</keyword>
<organism evidence="12 13">
    <name type="scientific">Arthrobacter gyeryongensis</name>
    <dbReference type="NCBI Taxonomy" id="1650592"/>
    <lineage>
        <taxon>Bacteria</taxon>
        <taxon>Bacillati</taxon>
        <taxon>Actinomycetota</taxon>
        <taxon>Actinomycetes</taxon>
        <taxon>Micrococcales</taxon>
        <taxon>Micrococcaceae</taxon>
        <taxon>Arthrobacter</taxon>
    </lineage>
</organism>
<gene>
    <name evidence="12" type="ORF">GCM10023346_44410</name>
</gene>
<keyword evidence="8" id="KW-0805">Transcription regulation</keyword>
<evidence type="ECO:0000256" key="4">
    <source>
        <dbReference type="ARBA" id="ARBA00022490"/>
    </source>
</evidence>
<dbReference type="Gene3D" id="3.30.1490.190">
    <property type="match status" value="1"/>
</dbReference>
<dbReference type="SUPFAM" id="SSF46785">
    <property type="entry name" value="Winged helix' DNA-binding domain"/>
    <property type="match status" value="1"/>
</dbReference>
<evidence type="ECO:0000313" key="12">
    <source>
        <dbReference type="EMBL" id="GAA5201008.1"/>
    </source>
</evidence>
<dbReference type="Pfam" id="PF01475">
    <property type="entry name" value="FUR"/>
    <property type="match status" value="1"/>
</dbReference>
<keyword evidence="9" id="KW-0238">DNA-binding</keyword>
<evidence type="ECO:0000256" key="5">
    <source>
        <dbReference type="ARBA" id="ARBA00022491"/>
    </source>
</evidence>
<evidence type="ECO:0000256" key="10">
    <source>
        <dbReference type="ARBA" id="ARBA00023163"/>
    </source>
</evidence>
<keyword evidence="5" id="KW-0678">Repressor</keyword>
<reference evidence="13" key="1">
    <citation type="journal article" date="2019" name="Int. J. Syst. Evol. Microbiol.">
        <title>The Global Catalogue of Microorganisms (GCM) 10K type strain sequencing project: providing services to taxonomists for standard genome sequencing and annotation.</title>
        <authorList>
            <consortium name="The Broad Institute Genomics Platform"/>
            <consortium name="The Broad Institute Genome Sequencing Center for Infectious Disease"/>
            <person name="Wu L."/>
            <person name="Ma J."/>
        </authorList>
    </citation>
    <scope>NUCLEOTIDE SEQUENCE [LARGE SCALE GENOMIC DNA]</scope>
    <source>
        <strain evidence="13">JCM 18514</strain>
    </source>
</reference>
<evidence type="ECO:0000256" key="2">
    <source>
        <dbReference type="ARBA" id="ARBA00007957"/>
    </source>
</evidence>
<keyword evidence="7" id="KW-0862">Zinc</keyword>
<evidence type="ECO:0000256" key="8">
    <source>
        <dbReference type="ARBA" id="ARBA00023015"/>
    </source>
</evidence>
<name>A0ABP9SQU5_9MICC</name>
<dbReference type="EMBL" id="BAABKK010000034">
    <property type="protein sequence ID" value="GAA5201008.1"/>
    <property type="molecule type" value="Genomic_DNA"/>
</dbReference>
<sequence>MSQGAHAATSGPAARSLPDAKDPAVKEQRVTKQRLAVSAALDELDDFVSTQELYRLLQNQGVSVSLATAYRILQSLADDGLIDVLRNADGEAVYRRCAVTGHHHHLLCRNCGKAVEVEAPAVETWAARVAAENGYTEVAHTVEIFGLCPECSAKKAAGLL</sequence>
<dbReference type="InterPro" id="IPR036390">
    <property type="entry name" value="WH_DNA-bd_sf"/>
</dbReference>
<evidence type="ECO:0000256" key="7">
    <source>
        <dbReference type="ARBA" id="ARBA00022833"/>
    </source>
</evidence>
<dbReference type="CDD" id="cd07153">
    <property type="entry name" value="Fur_like"/>
    <property type="match status" value="1"/>
</dbReference>
<dbReference type="RefSeq" id="WP_345452795.1">
    <property type="nucleotide sequence ID" value="NZ_BAABKK010000034.1"/>
</dbReference>
<proteinExistence type="inferred from homology"/>
<dbReference type="Proteomes" id="UP001500200">
    <property type="component" value="Unassembled WGS sequence"/>
</dbReference>
<dbReference type="InterPro" id="IPR036388">
    <property type="entry name" value="WH-like_DNA-bd_sf"/>
</dbReference>
<evidence type="ECO:0000256" key="11">
    <source>
        <dbReference type="SAM" id="MobiDB-lite"/>
    </source>
</evidence>
<evidence type="ECO:0000313" key="13">
    <source>
        <dbReference type="Proteomes" id="UP001500200"/>
    </source>
</evidence>
<evidence type="ECO:0000256" key="6">
    <source>
        <dbReference type="ARBA" id="ARBA00022723"/>
    </source>
</evidence>
<protein>
    <submittedName>
        <fullName evidence="12">Transcriptional repressor</fullName>
    </submittedName>
</protein>